<dbReference type="PANTHER" id="PTHR46353:SF23">
    <property type="entry name" value="C2H2 ZINC FINGER-CONTAINING PROTEIN-RELATED"/>
    <property type="match status" value="1"/>
</dbReference>
<dbReference type="GO" id="GO:0000976">
    <property type="term" value="F:transcription cis-regulatory region binding"/>
    <property type="evidence" value="ECO:0007669"/>
    <property type="project" value="TreeGrafter"/>
</dbReference>
<gene>
    <name evidence="4" type="ORF">CJ030_MR2G028737</name>
</gene>
<dbReference type="AlphaFoldDB" id="A0A6A1WAX9"/>
<accession>A0A6A1WAX9</accession>
<dbReference type="GO" id="GO:0005634">
    <property type="term" value="C:nucleus"/>
    <property type="evidence" value="ECO:0007669"/>
    <property type="project" value="TreeGrafter"/>
</dbReference>
<dbReference type="GO" id="GO:0003700">
    <property type="term" value="F:DNA-binding transcription factor activity"/>
    <property type="evidence" value="ECO:0007669"/>
    <property type="project" value="TreeGrafter"/>
</dbReference>
<dbReference type="SUPFAM" id="SSF57667">
    <property type="entry name" value="beta-beta-alpha zinc fingers"/>
    <property type="match status" value="1"/>
</dbReference>
<dbReference type="PANTHER" id="PTHR46353">
    <property type="entry name" value="ZINC FINGER PROTEIN 5"/>
    <property type="match status" value="1"/>
</dbReference>
<dbReference type="OrthoDB" id="848935at2759"/>
<dbReference type="GO" id="GO:0009736">
    <property type="term" value="P:cytokinin-activated signaling pathway"/>
    <property type="evidence" value="ECO:0007669"/>
    <property type="project" value="TreeGrafter"/>
</dbReference>
<dbReference type="PROSITE" id="PS00028">
    <property type="entry name" value="ZINC_FINGER_C2H2_1"/>
    <property type="match status" value="1"/>
</dbReference>
<dbReference type="GO" id="GO:0009740">
    <property type="term" value="P:gibberellic acid mediated signaling pathway"/>
    <property type="evidence" value="ECO:0007669"/>
    <property type="project" value="TreeGrafter"/>
</dbReference>
<keyword evidence="5" id="KW-1185">Reference proteome</keyword>
<organism evidence="4 5">
    <name type="scientific">Morella rubra</name>
    <name type="common">Chinese bayberry</name>
    <dbReference type="NCBI Taxonomy" id="262757"/>
    <lineage>
        <taxon>Eukaryota</taxon>
        <taxon>Viridiplantae</taxon>
        <taxon>Streptophyta</taxon>
        <taxon>Embryophyta</taxon>
        <taxon>Tracheophyta</taxon>
        <taxon>Spermatophyta</taxon>
        <taxon>Magnoliopsida</taxon>
        <taxon>eudicotyledons</taxon>
        <taxon>Gunneridae</taxon>
        <taxon>Pentapetalae</taxon>
        <taxon>rosids</taxon>
        <taxon>fabids</taxon>
        <taxon>Fagales</taxon>
        <taxon>Myricaceae</taxon>
        <taxon>Morella</taxon>
    </lineage>
</organism>
<dbReference type="Pfam" id="PF13912">
    <property type="entry name" value="zf-C2H2_6"/>
    <property type="match status" value="1"/>
</dbReference>
<dbReference type="InterPro" id="IPR013087">
    <property type="entry name" value="Znf_C2H2_type"/>
</dbReference>
<dbReference type="GO" id="GO:0008270">
    <property type="term" value="F:zinc ion binding"/>
    <property type="evidence" value="ECO:0007669"/>
    <property type="project" value="UniProtKB-KW"/>
</dbReference>
<feature type="region of interest" description="Disordered" evidence="2">
    <location>
        <begin position="53"/>
        <end position="92"/>
    </location>
</feature>
<evidence type="ECO:0000256" key="1">
    <source>
        <dbReference type="PROSITE-ProRule" id="PRU00042"/>
    </source>
</evidence>
<evidence type="ECO:0000313" key="5">
    <source>
        <dbReference type="Proteomes" id="UP000516437"/>
    </source>
</evidence>
<keyword evidence="1" id="KW-0479">Metal-binding</keyword>
<dbReference type="EMBL" id="RXIC02000020">
    <property type="protein sequence ID" value="KAB1222409.1"/>
    <property type="molecule type" value="Genomic_DNA"/>
</dbReference>
<name>A0A6A1WAX9_9ROSI</name>
<dbReference type="PROSITE" id="PS50157">
    <property type="entry name" value="ZINC_FINGER_C2H2_2"/>
    <property type="match status" value="1"/>
</dbReference>
<proteinExistence type="predicted"/>
<sequence>MENDISSEESSTAASGPMIFSYTCPHCFKVFGSGQALGGHQTAHRTNRVVRRITKFKRPKRYNPTLQPPHPENVQPRPDGPGLVQRGPGSMADLGDSWVPQLQLVAGSAALREYHSNLRPAPEDSPQSLTRDYFAEWIRPTYHVKRAGEDSEIRSSERTIFDPINLRISMGGQDREEGNSKKEANLDLNLKLGF</sequence>
<dbReference type="InterPro" id="IPR036236">
    <property type="entry name" value="Znf_C2H2_sf"/>
</dbReference>
<comment type="caution">
    <text evidence="4">The sequence shown here is derived from an EMBL/GenBank/DDBJ whole genome shotgun (WGS) entry which is preliminary data.</text>
</comment>
<evidence type="ECO:0000259" key="3">
    <source>
        <dbReference type="PROSITE" id="PS50157"/>
    </source>
</evidence>
<keyword evidence="1" id="KW-0862">Zinc</keyword>
<feature type="domain" description="C2H2-type" evidence="3">
    <location>
        <begin position="22"/>
        <end position="49"/>
    </location>
</feature>
<evidence type="ECO:0000313" key="4">
    <source>
        <dbReference type="EMBL" id="KAB1222409.1"/>
    </source>
</evidence>
<dbReference type="InterPro" id="IPR044299">
    <property type="entry name" value="GIS3/ZFP5/ZFP6"/>
</dbReference>
<dbReference type="Proteomes" id="UP000516437">
    <property type="component" value="Chromosome 2"/>
</dbReference>
<keyword evidence="1" id="KW-0863">Zinc-finger</keyword>
<evidence type="ECO:0000256" key="2">
    <source>
        <dbReference type="SAM" id="MobiDB-lite"/>
    </source>
</evidence>
<reference evidence="4 5" key="1">
    <citation type="journal article" date="2019" name="Plant Biotechnol. J.">
        <title>The red bayberry genome and genetic basis of sex determination.</title>
        <authorList>
            <person name="Jia H.M."/>
            <person name="Jia H.J."/>
            <person name="Cai Q.L."/>
            <person name="Wang Y."/>
            <person name="Zhao H.B."/>
            <person name="Yang W.F."/>
            <person name="Wang G.Y."/>
            <person name="Li Y.H."/>
            <person name="Zhan D.L."/>
            <person name="Shen Y.T."/>
            <person name="Niu Q.F."/>
            <person name="Chang L."/>
            <person name="Qiu J."/>
            <person name="Zhao L."/>
            <person name="Xie H.B."/>
            <person name="Fu W.Y."/>
            <person name="Jin J."/>
            <person name="Li X.W."/>
            <person name="Jiao Y."/>
            <person name="Zhou C.C."/>
            <person name="Tu T."/>
            <person name="Chai C.Y."/>
            <person name="Gao J.L."/>
            <person name="Fan L.J."/>
            <person name="van de Weg E."/>
            <person name="Wang J.Y."/>
            <person name="Gao Z.S."/>
        </authorList>
    </citation>
    <scope>NUCLEOTIDE SEQUENCE [LARGE SCALE GENOMIC DNA]</scope>
    <source>
        <tissue evidence="4">Leaves</tissue>
    </source>
</reference>
<dbReference type="GO" id="GO:0010090">
    <property type="term" value="P:trichome morphogenesis"/>
    <property type="evidence" value="ECO:0007669"/>
    <property type="project" value="InterPro"/>
</dbReference>
<protein>
    <recommendedName>
        <fullName evidence="3">C2H2-type domain-containing protein</fullName>
    </recommendedName>
</protein>